<evidence type="ECO:0000313" key="13">
    <source>
        <dbReference type="Proteomes" id="UP001141806"/>
    </source>
</evidence>
<name>A0A9Q0JU17_9MAGN</name>
<evidence type="ECO:0000256" key="4">
    <source>
        <dbReference type="ARBA" id="ARBA00022475"/>
    </source>
</evidence>
<keyword evidence="7" id="KW-0677">Repeat</keyword>
<dbReference type="PANTHER" id="PTHR10791">
    <property type="entry name" value="RAG1-ACTIVATING PROTEIN 1"/>
    <property type="match status" value="1"/>
</dbReference>
<comment type="caution">
    <text evidence="12">The sequence shown here is derived from an EMBL/GenBank/DDBJ whole genome shotgun (WGS) entry which is preliminary data.</text>
</comment>
<evidence type="ECO:0000256" key="11">
    <source>
        <dbReference type="SAM" id="Phobius"/>
    </source>
</evidence>
<keyword evidence="8 11" id="KW-1133">Transmembrane helix</keyword>
<dbReference type="GO" id="GO:0005886">
    <property type="term" value="C:plasma membrane"/>
    <property type="evidence" value="ECO:0007669"/>
    <property type="project" value="UniProtKB-SubCell"/>
</dbReference>
<dbReference type="OrthoDB" id="409725at2759"/>
<dbReference type="Pfam" id="PF03083">
    <property type="entry name" value="MtN3_slv"/>
    <property type="match status" value="1"/>
</dbReference>
<comment type="subcellular location">
    <subcellularLocation>
        <location evidence="1">Cell membrane</location>
        <topology evidence="1">Multi-pass membrane protein</topology>
    </subcellularLocation>
</comment>
<dbReference type="AlphaFoldDB" id="A0A9Q0JU17"/>
<evidence type="ECO:0000256" key="5">
    <source>
        <dbReference type="ARBA" id="ARBA00022597"/>
    </source>
</evidence>
<evidence type="ECO:0000256" key="1">
    <source>
        <dbReference type="ARBA" id="ARBA00004651"/>
    </source>
</evidence>
<dbReference type="PANTHER" id="PTHR10791:SF30">
    <property type="entry name" value="SUGAR TRANSPORTER SWEET1"/>
    <property type="match status" value="1"/>
</dbReference>
<evidence type="ECO:0000256" key="10">
    <source>
        <dbReference type="ARBA" id="ARBA00037238"/>
    </source>
</evidence>
<dbReference type="InterPro" id="IPR004316">
    <property type="entry name" value="SWEET_rpt"/>
</dbReference>
<reference evidence="12" key="1">
    <citation type="journal article" date="2023" name="Plant J.">
        <title>The genome of the king protea, Protea cynaroides.</title>
        <authorList>
            <person name="Chang J."/>
            <person name="Duong T.A."/>
            <person name="Schoeman C."/>
            <person name="Ma X."/>
            <person name="Roodt D."/>
            <person name="Barker N."/>
            <person name="Li Z."/>
            <person name="Van de Peer Y."/>
            <person name="Mizrachi E."/>
        </authorList>
    </citation>
    <scope>NUCLEOTIDE SEQUENCE</scope>
    <source>
        <tissue evidence="12">Young leaves</tissue>
    </source>
</reference>
<evidence type="ECO:0000256" key="6">
    <source>
        <dbReference type="ARBA" id="ARBA00022692"/>
    </source>
</evidence>
<keyword evidence="3" id="KW-0813">Transport</keyword>
<comment type="function">
    <text evidence="10">Mediates both low-affinity uptake and efflux of sugar across the plasma membrane.</text>
</comment>
<keyword evidence="13" id="KW-1185">Reference proteome</keyword>
<comment type="similarity">
    <text evidence="2">Belongs to the SWEET sugar transporter family.</text>
</comment>
<dbReference type="EMBL" id="JAMYWD010000012">
    <property type="protein sequence ID" value="KAJ4950420.1"/>
    <property type="molecule type" value="Genomic_DNA"/>
</dbReference>
<keyword evidence="9 11" id="KW-0472">Membrane</keyword>
<evidence type="ECO:0000256" key="7">
    <source>
        <dbReference type="ARBA" id="ARBA00022737"/>
    </source>
</evidence>
<sequence length="113" mass="12647">MPFLLSLSSFLNGVIWVIYALLRFDPFILVGNFLGAIGGLGQLILYGMYYKSTPKDEASKLSEVPLSYETSKSDEVQLSNDVQLINNQSLSYTRSLSNNRNLSFTNRSQVMPV</sequence>
<keyword evidence="6 11" id="KW-0812">Transmembrane</keyword>
<evidence type="ECO:0000256" key="8">
    <source>
        <dbReference type="ARBA" id="ARBA00022989"/>
    </source>
</evidence>
<proteinExistence type="inferred from homology"/>
<evidence type="ECO:0000256" key="9">
    <source>
        <dbReference type="ARBA" id="ARBA00023136"/>
    </source>
</evidence>
<keyword evidence="4" id="KW-1003">Cell membrane</keyword>
<protein>
    <submittedName>
        <fullName evidence="12">Uncharacterized protein</fullName>
    </submittedName>
</protein>
<evidence type="ECO:0000313" key="12">
    <source>
        <dbReference type="EMBL" id="KAJ4950420.1"/>
    </source>
</evidence>
<feature type="transmembrane region" description="Helical" evidence="11">
    <location>
        <begin position="30"/>
        <end position="50"/>
    </location>
</feature>
<dbReference type="InterPro" id="IPR047664">
    <property type="entry name" value="SWEET"/>
</dbReference>
<dbReference type="GO" id="GO:0051119">
    <property type="term" value="F:sugar transmembrane transporter activity"/>
    <property type="evidence" value="ECO:0007669"/>
    <property type="project" value="InterPro"/>
</dbReference>
<accession>A0A9Q0JU17</accession>
<keyword evidence="5" id="KW-0762">Sugar transport</keyword>
<dbReference type="Gene3D" id="1.20.1280.290">
    <property type="match status" value="1"/>
</dbReference>
<dbReference type="Proteomes" id="UP001141806">
    <property type="component" value="Unassembled WGS sequence"/>
</dbReference>
<evidence type="ECO:0000256" key="2">
    <source>
        <dbReference type="ARBA" id="ARBA00007809"/>
    </source>
</evidence>
<organism evidence="12 13">
    <name type="scientific">Protea cynaroides</name>
    <dbReference type="NCBI Taxonomy" id="273540"/>
    <lineage>
        <taxon>Eukaryota</taxon>
        <taxon>Viridiplantae</taxon>
        <taxon>Streptophyta</taxon>
        <taxon>Embryophyta</taxon>
        <taxon>Tracheophyta</taxon>
        <taxon>Spermatophyta</taxon>
        <taxon>Magnoliopsida</taxon>
        <taxon>Proteales</taxon>
        <taxon>Proteaceae</taxon>
        <taxon>Protea</taxon>
    </lineage>
</organism>
<evidence type="ECO:0000256" key="3">
    <source>
        <dbReference type="ARBA" id="ARBA00022448"/>
    </source>
</evidence>
<gene>
    <name evidence="12" type="ORF">NE237_027252</name>
</gene>